<dbReference type="KEGG" id="hdi:HDIA_2216"/>
<comment type="similarity">
    <text evidence="1">Belongs to the LysR transcriptional regulatory family.</text>
</comment>
<gene>
    <name evidence="6" type="primary">gcvA_5</name>
    <name evidence="6" type="ORF">HDIA_2216</name>
</gene>
<evidence type="ECO:0000259" key="5">
    <source>
        <dbReference type="PROSITE" id="PS50931"/>
    </source>
</evidence>
<dbReference type="Pfam" id="PF03466">
    <property type="entry name" value="LysR_substrate"/>
    <property type="match status" value="1"/>
</dbReference>
<evidence type="ECO:0000256" key="1">
    <source>
        <dbReference type="ARBA" id="ARBA00009437"/>
    </source>
</evidence>
<dbReference type="OrthoDB" id="9793571at2"/>
<accession>A0A2C9D624</accession>
<proteinExistence type="inferred from homology"/>
<keyword evidence="3" id="KW-0238">DNA-binding</keyword>
<evidence type="ECO:0000256" key="3">
    <source>
        <dbReference type="ARBA" id="ARBA00023125"/>
    </source>
</evidence>
<dbReference type="AlphaFoldDB" id="A0A2C9D624"/>
<dbReference type="InterPro" id="IPR036388">
    <property type="entry name" value="WH-like_DNA-bd_sf"/>
</dbReference>
<keyword evidence="7" id="KW-1185">Reference proteome</keyword>
<reference evidence="7" key="1">
    <citation type="submission" date="2017-09" db="EMBL/GenBank/DDBJ databases">
        <title>Genome sequence of Nannocystis excedens DSM 71.</title>
        <authorList>
            <person name="Blom J."/>
        </authorList>
    </citation>
    <scope>NUCLEOTIDE SEQUENCE [LARGE SCALE GENOMIC DNA]</scope>
    <source>
        <strain evidence="7">type strain: E19</strain>
    </source>
</reference>
<dbReference type="InterPro" id="IPR036390">
    <property type="entry name" value="WH_DNA-bd_sf"/>
</dbReference>
<organism evidence="6 7">
    <name type="scientific">Hartmannibacter diazotrophicus</name>
    <dbReference type="NCBI Taxonomy" id="1482074"/>
    <lineage>
        <taxon>Bacteria</taxon>
        <taxon>Pseudomonadati</taxon>
        <taxon>Pseudomonadota</taxon>
        <taxon>Alphaproteobacteria</taxon>
        <taxon>Hyphomicrobiales</taxon>
        <taxon>Pleomorphomonadaceae</taxon>
        <taxon>Hartmannibacter</taxon>
    </lineage>
</organism>
<dbReference type="Gene3D" id="3.40.190.10">
    <property type="entry name" value="Periplasmic binding protein-like II"/>
    <property type="match status" value="2"/>
</dbReference>
<dbReference type="PANTHER" id="PTHR30537:SF26">
    <property type="entry name" value="GLYCINE CLEAVAGE SYSTEM TRANSCRIPTIONAL ACTIVATOR"/>
    <property type="match status" value="1"/>
</dbReference>
<dbReference type="RefSeq" id="WP_099556221.1">
    <property type="nucleotide sequence ID" value="NZ_LT960614.1"/>
</dbReference>
<dbReference type="PRINTS" id="PR00039">
    <property type="entry name" value="HTHLYSR"/>
</dbReference>
<dbReference type="EMBL" id="LT960614">
    <property type="protein sequence ID" value="SON55757.1"/>
    <property type="molecule type" value="Genomic_DNA"/>
</dbReference>
<dbReference type="GO" id="GO:0006351">
    <property type="term" value="P:DNA-templated transcription"/>
    <property type="evidence" value="ECO:0007669"/>
    <property type="project" value="TreeGrafter"/>
</dbReference>
<evidence type="ECO:0000313" key="6">
    <source>
        <dbReference type="EMBL" id="SON55757.1"/>
    </source>
</evidence>
<dbReference type="CDD" id="cd08432">
    <property type="entry name" value="PBP2_GcdR_TrpI_HvrB_AmpR_like"/>
    <property type="match status" value="1"/>
</dbReference>
<feature type="domain" description="HTH lysR-type" evidence="5">
    <location>
        <begin position="9"/>
        <end position="66"/>
    </location>
</feature>
<dbReference type="GO" id="GO:0043565">
    <property type="term" value="F:sequence-specific DNA binding"/>
    <property type="evidence" value="ECO:0007669"/>
    <property type="project" value="TreeGrafter"/>
</dbReference>
<keyword evidence="4" id="KW-0804">Transcription</keyword>
<dbReference type="SUPFAM" id="SSF46785">
    <property type="entry name" value="Winged helix' DNA-binding domain"/>
    <property type="match status" value="1"/>
</dbReference>
<dbReference type="InterPro" id="IPR005119">
    <property type="entry name" value="LysR_subst-bd"/>
</dbReference>
<evidence type="ECO:0000256" key="2">
    <source>
        <dbReference type="ARBA" id="ARBA00023015"/>
    </source>
</evidence>
<dbReference type="Pfam" id="PF00126">
    <property type="entry name" value="HTH_1"/>
    <property type="match status" value="1"/>
</dbReference>
<dbReference type="NCBIfam" id="NF008352">
    <property type="entry name" value="PRK11139.1"/>
    <property type="match status" value="1"/>
</dbReference>
<dbReference type="PROSITE" id="PS50931">
    <property type="entry name" value="HTH_LYSR"/>
    <property type="match status" value="1"/>
</dbReference>
<dbReference type="InterPro" id="IPR000847">
    <property type="entry name" value="LysR_HTH_N"/>
</dbReference>
<dbReference type="GO" id="GO:0003700">
    <property type="term" value="F:DNA-binding transcription factor activity"/>
    <property type="evidence" value="ECO:0007669"/>
    <property type="project" value="InterPro"/>
</dbReference>
<dbReference type="Gene3D" id="1.10.10.10">
    <property type="entry name" value="Winged helix-like DNA-binding domain superfamily/Winged helix DNA-binding domain"/>
    <property type="match status" value="1"/>
</dbReference>
<name>A0A2C9D624_9HYPH</name>
<dbReference type="Proteomes" id="UP000223606">
    <property type="component" value="Chromosome 1"/>
</dbReference>
<evidence type="ECO:0000313" key="7">
    <source>
        <dbReference type="Proteomes" id="UP000223606"/>
    </source>
</evidence>
<evidence type="ECO:0000256" key="4">
    <source>
        <dbReference type="ARBA" id="ARBA00023163"/>
    </source>
</evidence>
<keyword evidence="2" id="KW-0805">Transcription regulation</keyword>
<dbReference type="InterPro" id="IPR058163">
    <property type="entry name" value="LysR-type_TF_proteobact-type"/>
</dbReference>
<sequence length="316" mass="35271">MATLHRTLPPMNSLVIFEAAARHLNFTHAANEMGMTQAAVSRQIQSLEADLGAPLFVRQARGIQLTKQGERLRHAVTMGLEYIATTSEDIRRRQRRPRELTVATSVSFASYWLVGRLAKFRSQHPEIDLRLMASAQVSDLLSSGIDIAVRYGFGHWLGLDSEKLFSNEVWPVCAPRYLEGRPAVKSAAALAGETLLHLASFDANWVTWDSFFRSLNLPDPDKAHGISFDNYLVLLQAALRGEGIALCGQRLAEDFISRGDLVRPVDVALSSQKAFYLVYPEKTELTEPAQLFREWMREEVKAEGRLPDISAFGSGE</sequence>
<dbReference type="FunFam" id="1.10.10.10:FF:000001">
    <property type="entry name" value="LysR family transcriptional regulator"/>
    <property type="match status" value="1"/>
</dbReference>
<protein>
    <submittedName>
        <fullName evidence="6">Gcv operon activator</fullName>
    </submittedName>
</protein>
<dbReference type="SUPFAM" id="SSF53850">
    <property type="entry name" value="Periplasmic binding protein-like II"/>
    <property type="match status" value="1"/>
</dbReference>
<dbReference type="PANTHER" id="PTHR30537">
    <property type="entry name" value="HTH-TYPE TRANSCRIPTIONAL REGULATOR"/>
    <property type="match status" value="1"/>
</dbReference>